<protein>
    <recommendedName>
        <fullName evidence="3">DUF7702 domain-containing protein</fullName>
    </recommendedName>
</protein>
<feature type="transmembrane region" description="Helical" evidence="2">
    <location>
        <begin position="219"/>
        <end position="243"/>
    </location>
</feature>
<feature type="compositionally biased region" description="Polar residues" evidence="1">
    <location>
        <begin position="121"/>
        <end position="132"/>
    </location>
</feature>
<feature type="domain" description="DUF7702" evidence="3">
    <location>
        <begin position="143"/>
        <end position="287"/>
    </location>
</feature>
<keyword evidence="2" id="KW-0472">Membrane</keyword>
<evidence type="ECO:0000313" key="4">
    <source>
        <dbReference type="EMBL" id="BCS28521.1"/>
    </source>
</evidence>
<dbReference type="PANTHER" id="PTHR42109">
    <property type="entry name" value="UNPLACED GENOMIC SCAFFOLD UM_SCAF_CONTIG_1.265, WHOLE GENOME SHOTGUN SEQUENCE"/>
    <property type="match status" value="1"/>
</dbReference>
<dbReference type="AlphaFoldDB" id="A0A7R7XVV5"/>
<dbReference type="OrthoDB" id="2560628at2759"/>
<dbReference type="KEGG" id="apuu:APUU_70091A"/>
<feature type="transmembrane region" description="Helical" evidence="2">
    <location>
        <begin position="37"/>
        <end position="58"/>
    </location>
</feature>
<reference evidence="4" key="1">
    <citation type="submission" date="2021-01" db="EMBL/GenBank/DDBJ databases">
        <authorList>
            <consortium name="Aspergillus puulaauensis MK2 genome sequencing consortium"/>
            <person name="Kazuki M."/>
            <person name="Futagami T."/>
        </authorList>
    </citation>
    <scope>NUCLEOTIDE SEQUENCE</scope>
    <source>
        <strain evidence="4">MK2</strain>
    </source>
</reference>
<gene>
    <name evidence="4" type="ORF">APUU_70091A</name>
</gene>
<keyword evidence="5" id="KW-1185">Reference proteome</keyword>
<evidence type="ECO:0000256" key="1">
    <source>
        <dbReference type="SAM" id="MobiDB-lite"/>
    </source>
</evidence>
<dbReference type="EMBL" id="AP024449">
    <property type="protein sequence ID" value="BCS28521.1"/>
    <property type="molecule type" value="Genomic_DNA"/>
</dbReference>
<keyword evidence="2" id="KW-1133">Transmembrane helix</keyword>
<feature type="transmembrane region" description="Helical" evidence="2">
    <location>
        <begin position="263"/>
        <end position="290"/>
    </location>
</feature>
<dbReference type="Pfam" id="PF24800">
    <property type="entry name" value="DUF7702"/>
    <property type="match status" value="2"/>
</dbReference>
<dbReference type="PANTHER" id="PTHR42109:SF2">
    <property type="entry name" value="INTEGRAL MEMBRANE PROTEIN"/>
    <property type="match status" value="1"/>
</dbReference>
<proteinExistence type="predicted"/>
<dbReference type="GeneID" id="64978518"/>
<feature type="transmembrane region" description="Helical" evidence="2">
    <location>
        <begin position="6"/>
        <end position="30"/>
    </location>
</feature>
<name>A0A7R7XVV5_9EURO</name>
<keyword evidence="2" id="KW-0812">Transmembrane</keyword>
<accession>A0A7R7XVV5</accession>
<feature type="transmembrane region" description="Helical" evidence="2">
    <location>
        <begin position="140"/>
        <end position="160"/>
    </location>
</feature>
<dbReference type="Proteomes" id="UP000654913">
    <property type="component" value="Chromosome 7"/>
</dbReference>
<feature type="domain" description="DUF7702" evidence="3">
    <location>
        <begin position="4"/>
        <end position="100"/>
    </location>
</feature>
<dbReference type="RefSeq" id="XP_041560707.1">
    <property type="nucleotide sequence ID" value="XM_041694926.1"/>
</dbReference>
<evidence type="ECO:0000256" key="2">
    <source>
        <dbReference type="SAM" id="Phobius"/>
    </source>
</evidence>
<sequence>MNPHQILAAIELAVYLVLFVPVSFCTYHYLSKKKQTAWIYLSVFVLAKIIGPAMYISMASHSKPSTGLQLGSQILYTIALGPLLNATLSLVNASSKSKAKEPTPAYSYSPVDAPTPIPMANPSSKDSNTSKRGSPDLSPLNIILLALHPIIMIGLVLGAVGGSKRSPDSSGHIDQDKYAKAITFSKASAALFMVGLAGIAAGVALLWKSRRSFPTVNYYTTTWMAAVIPCLFLRVLYSVLTAASLDKNDPAKVSKFDVLRGSWVIYFFLGFLPQIFIVLVYAACGVLAWLKERRRA</sequence>
<evidence type="ECO:0000313" key="5">
    <source>
        <dbReference type="Proteomes" id="UP000654913"/>
    </source>
</evidence>
<evidence type="ECO:0000259" key="3">
    <source>
        <dbReference type="Pfam" id="PF24800"/>
    </source>
</evidence>
<dbReference type="InterPro" id="IPR056119">
    <property type="entry name" value="DUF7702"/>
</dbReference>
<feature type="transmembrane region" description="Helical" evidence="2">
    <location>
        <begin position="187"/>
        <end position="207"/>
    </location>
</feature>
<reference evidence="4" key="2">
    <citation type="submission" date="2021-02" db="EMBL/GenBank/DDBJ databases">
        <title>Aspergillus puulaauensis MK2 genome sequence.</title>
        <authorList>
            <person name="Futagami T."/>
            <person name="Mori K."/>
            <person name="Kadooka C."/>
            <person name="Tanaka T."/>
        </authorList>
    </citation>
    <scope>NUCLEOTIDE SEQUENCE</scope>
    <source>
        <strain evidence="4">MK2</strain>
    </source>
</reference>
<feature type="region of interest" description="Disordered" evidence="1">
    <location>
        <begin position="99"/>
        <end position="133"/>
    </location>
</feature>
<organism evidence="4 5">
    <name type="scientific">Aspergillus puulaauensis</name>
    <dbReference type="NCBI Taxonomy" id="1220207"/>
    <lineage>
        <taxon>Eukaryota</taxon>
        <taxon>Fungi</taxon>
        <taxon>Dikarya</taxon>
        <taxon>Ascomycota</taxon>
        <taxon>Pezizomycotina</taxon>
        <taxon>Eurotiomycetes</taxon>
        <taxon>Eurotiomycetidae</taxon>
        <taxon>Eurotiales</taxon>
        <taxon>Aspergillaceae</taxon>
        <taxon>Aspergillus</taxon>
    </lineage>
</organism>
<feature type="transmembrane region" description="Helical" evidence="2">
    <location>
        <begin position="70"/>
        <end position="91"/>
    </location>
</feature>